<dbReference type="InterPro" id="IPR036691">
    <property type="entry name" value="Endo/exonu/phosph_ase_sf"/>
</dbReference>
<dbReference type="Gene3D" id="3.60.10.10">
    <property type="entry name" value="Endonuclease/exonuclease/phosphatase"/>
    <property type="match status" value="1"/>
</dbReference>
<dbReference type="EMBL" id="JBDFQZ010000006">
    <property type="protein sequence ID" value="KAK9713772.1"/>
    <property type="molecule type" value="Genomic_DNA"/>
</dbReference>
<dbReference type="PANTHER" id="PTHR33710:SF81">
    <property type="entry name" value="ENDONUCLEASE_EXONUCLEASE_PHOSPHATASE DOMAIN-CONTAINING PROTEIN"/>
    <property type="match status" value="1"/>
</dbReference>
<evidence type="ECO:0008006" key="3">
    <source>
        <dbReference type="Google" id="ProtNLM"/>
    </source>
</evidence>
<dbReference type="PANTHER" id="PTHR33710">
    <property type="entry name" value="BNAC02G09200D PROTEIN"/>
    <property type="match status" value="1"/>
</dbReference>
<sequence>MNVIDKMTQMQFTYTIIYAFNGVAEREPLWGNLKRLAGQVQGPWAVGGDFNCVTQASERLRGNVTAAESEPFQVCLDMCNLMDIPASGAFYTWNNKQLPKSRIYSRIDRLLVNSDWPIHFPEHYANFLPEGLFDHTPCVVGMKSYGHNRNRPFKYFNMWSMAPGFQECVSTTWSRHISGTKMYTVVKRLQLLKLALKQLNQKHLSDIENRVDLFLTKLIQIQRQLVTKPGDEELIKQEHEICQHSKLLQSAKMNFLRQKAKAHWIKEGDINSSYFHGIMRARRNKNFIPQIRDHNDNLHTDEQGIQKGFLEYYTLLLGTKIPICGVKDFVVKRGKLCSDHHKSMLLSPITKEEIKAIIFHIPND</sequence>
<organism evidence="1 2">
    <name type="scientific">Saponaria officinalis</name>
    <name type="common">Common soapwort</name>
    <name type="synonym">Lychnis saponaria</name>
    <dbReference type="NCBI Taxonomy" id="3572"/>
    <lineage>
        <taxon>Eukaryota</taxon>
        <taxon>Viridiplantae</taxon>
        <taxon>Streptophyta</taxon>
        <taxon>Embryophyta</taxon>
        <taxon>Tracheophyta</taxon>
        <taxon>Spermatophyta</taxon>
        <taxon>Magnoliopsida</taxon>
        <taxon>eudicotyledons</taxon>
        <taxon>Gunneridae</taxon>
        <taxon>Pentapetalae</taxon>
        <taxon>Caryophyllales</taxon>
        <taxon>Caryophyllaceae</taxon>
        <taxon>Caryophylleae</taxon>
        <taxon>Saponaria</taxon>
    </lineage>
</organism>
<evidence type="ECO:0000313" key="1">
    <source>
        <dbReference type="EMBL" id="KAK9713772.1"/>
    </source>
</evidence>
<accession>A0AAW1K779</accession>
<keyword evidence="2" id="KW-1185">Reference proteome</keyword>
<dbReference type="SUPFAM" id="SSF56219">
    <property type="entry name" value="DNase I-like"/>
    <property type="match status" value="1"/>
</dbReference>
<reference evidence="1" key="1">
    <citation type="submission" date="2024-03" db="EMBL/GenBank/DDBJ databases">
        <title>WGS assembly of Saponaria officinalis var. Norfolk2.</title>
        <authorList>
            <person name="Jenkins J."/>
            <person name="Shu S."/>
            <person name="Grimwood J."/>
            <person name="Barry K."/>
            <person name="Goodstein D."/>
            <person name="Schmutz J."/>
            <person name="Leebens-Mack J."/>
            <person name="Osbourn A."/>
        </authorList>
    </citation>
    <scope>NUCLEOTIDE SEQUENCE [LARGE SCALE GENOMIC DNA]</scope>
    <source>
        <strain evidence="1">JIC</strain>
    </source>
</reference>
<dbReference type="Proteomes" id="UP001443914">
    <property type="component" value="Unassembled WGS sequence"/>
</dbReference>
<name>A0AAW1K779_SAPOF</name>
<proteinExistence type="predicted"/>
<gene>
    <name evidence="1" type="ORF">RND81_06G050600</name>
</gene>
<evidence type="ECO:0000313" key="2">
    <source>
        <dbReference type="Proteomes" id="UP001443914"/>
    </source>
</evidence>
<dbReference type="AlphaFoldDB" id="A0AAW1K779"/>
<comment type="caution">
    <text evidence="1">The sequence shown here is derived from an EMBL/GenBank/DDBJ whole genome shotgun (WGS) entry which is preliminary data.</text>
</comment>
<protein>
    <recommendedName>
        <fullName evidence="3">Endonuclease/exonuclease/phosphatase domain-containing protein</fullName>
    </recommendedName>
</protein>